<sequence length="179" mass="20762">MQLYDAYRVVDEMRKCGIGPNSQTYDIILHHLIKDRRSKEAHSVFQRMCGEPGCKPSLSPYTIKVRMFYNEKRVDMALRVWDQMKDKGVLPSQMYNINLKQALLDEGKNDIAQILDNGGMVEIESRDVDFIENDFPSRKKARMSHEFYELVEPQTEAENDSPPIINESGGMIFLVLRRS</sequence>
<dbReference type="PROSITE" id="PS51375">
    <property type="entry name" value="PPR"/>
    <property type="match status" value="2"/>
</dbReference>
<feature type="repeat" description="PPR" evidence="3">
    <location>
        <begin position="57"/>
        <end position="91"/>
    </location>
</feature>
<gene>
    <name evidence="5" type="ORF">HHK36_024388</name>
</gene>
<protein>
    <recommendedName>
        <fullName evidence="4">PROP1-like PPR domain-containing protein</fullName>
    </recommendedName>
</protein>
<dbReference type="PANTHER" id="PTHR47939">
    <property type="entry name" value="MEMBRANE-ASSOCIATED SALT-INDUCIBLE PROTEIN-LIKE"/>
    <property type="match status" value="1"/>
</dbReference>
<evidence type="ECO:0000259" key="4">
    <source>
        <dbReference type="Pfam" id="PF17177"/>
    </source>
</evidence>
<dbReference type="Proteomes" id="UP000655225">
    <property type="component" value="Unassembled WGS sequence"/>
</dbReference>
<dbReference type="AlphaFoldDB" id="A0A834YQK1"/>
<evidence type="ECO:0000256" key="3">
    <source>
        <dbReference type="PROSITE-ProRule" id="PRU00708"/>
    </source>
</evidence>
<proteinExistence type="inferred from homology"/>
<organism evidence="5 6">
    <name type="scientific">Tetracentron sinense</name>
    <name type="common">Spur-leaf</name>
    <dbReference type="NCBI Taxonomy" id="13715"/>
    <lineage>
        <taxon>Eukaryota</taxon>
        <taxon>Viridiplantae</taxon>
        <taxon>Streptophyta</taxon>
        <taxon>Embryophyta</taxon>
        <taxon>Tracheophyta</taxon>
        <taxon>Spermatophyta</taxon>
        <taxon>Magnoliopsida</taxon>
        <taxon>Trochodendrales</taxon>
        <taxon>Trochodendraceae</taxon>
        <taxon>Tetracentron</taxon>
    </lineage>
</organism>
<evidence type="ECO:0000313" key="5">
    <source>
        <dbReference type="EMBL" id="KAF8389871.1"/>
    </source>
</evidence>
<feature type="domain" description="PROP1-like PPR" evidence="4">
    <location>
        <begin position="3"/>
        <end position="109"/>
    </location>
</feature>
<dbReference type="Pfam" id="PF17177">
    <property type="entry name" value="PPR_long"/>
    <property type="match status" value="1"/>
</dbReference>
<comment type="similarity">
    <text evidence="1">Belongs to the PPR family. P subfamily.</text>
</comment>
<dbReference type="EMBL" id="JABCRI010000018">
    <property type="protein sequence ID" value="KAF8389871.1"/>
    <property type="molecule type" value="Genomic_DNA"/>
</dbReference>
<name>A0A834YQK1_TETSI</name>
<dbReference type="InterPro" id="IPR033443">
    <property type="entry name" value="PROP1-like_PPR_dom"/>
</dbReference>
<evidence type="ECO:0000313" key="6">
    <source>
        <dbReference type="Proteomes" id="UP000655225"/>
    </source>
</evidence>
<comment type="caution">
    <text evidence="5">The sequence shown here is derived from an EMBL/GenBank/DDBJ whole genome shotgun (WGS) entry which is preliminary data.</text>
</comment>
<accession>A0A834YQK1</accession>
<evidence type="ECO:0000256" key="1">
    <source>
        <dbReference type="ARBA" id="ARBA00007626"/>
    </source>
</evidence>
<keyword evidence="6" id="KW-1185">Reference proteome</keyword>
<dbReference type="PANTHER" id="PTHR47939:SF13">
    <property type="entry name" value="OS03G0201400 PROTEIN"/>
    <property type="match status" value="1"/>
</dbReference>
<dbReference type="NCBIfam" id="TIGR00756">
    <property type="entry name" value="PPR"/>
    <property type="match status" value="2"/>
</dbReference>
<dbReference type="InterPro" id="IPR011990">
    <property type="entry name" value="TPR-like_helical_dom_sf"/>
</dbReference>
<dbReference type="OrthoDB" id="185373at2759"/>
<feature type="repeat" description="PPR" evidence="3">
    <location>
        <begin position="21"/>
        <end position="56"/>
    </location>
</feature>
<reference evidence="5 6" key="1">
    <citation type="submission" date="2020-04" db="EMBL/GenBank/DDBJ databases">
        <title>Plant Genome Project.</title>
        <authorList>
            <person name="Zhang R.-G."/>
        </authorList>
    </citation>
    <scope>NUCLEOTIDE SEQUENCE [LARGE SCALE GENOMIC DNA]</scope>
    <source>
        <strain evidence="5">YNK0</strain>
        <tissue evidence="5">Leaf</tissue>
    </source>
</reference>
<dbReference type="Gene3D" id="1.25.40.10">
    <property type="entry name" value="Tetratricopeptide repeat domain"/>
    <property type="match status" value="1"/>
</dbReference>
<evidence type="ECO:0000256" key="2">
    <source>
        <dbReference type="ARBA" id="ARBA00022737"/>
    </source>
</evidence>
<dbReference type="InterPro" id="IPR002885">
    <property type="entry name" value="PPR_rpt"/>
</dbReference>
<keyword evidence="2" id="KW-0677">Repeat</keyword>
<dbReference type="InterPro" id="IPR050667">
    <property type="entry name" value="PPR-containing_protein"/>
</dbReference>